<feature type="binding site" evidence="7">
    <location>
        <position position="70"/>
    </location>
    <ligand>
        <name>phosphoenolpyruvate</name>
        <dbReference type="ChEBI" id="CHEBI:58702"/>
    </ligand>
</feature>
<dbReference type="PIRSF" id="PIRSF000505">
    <property type="entry name" value="EPSPS"/>
    <property type="match status" value="1"/>
</dbReference>
<feature type="binding site" evidence="7">
    <location>
        <position position="172"/>
    </location>
    <ligand>
        <name>3-phosphoshikimate</name>
        <dbReference type="ChEBI" id="CHEBI:145989"/>
    </ligand>
</feature>
<dbReference type="Gene3D" id="3.65.10.10">
    <property type="entry name" value="Enolpyruvate transferase domain"/>
    <property type="match status" value="3"/>
</dbReference>
<dbReference type="PANTHER" id="PTHR21090">
    <property type="entry name" value="AROM/DEHYDROQUINATE SYNTHASE"/>
    <property type="match status" value="1"/>
</dbReference>
<comment type="caution">
    <text evidence="7">Lacks conserved residue(s) required for the propagation of feature annotation.</text>
</comment>
<dbReference type="SUPFAM" id="SSF55205">
    <property type="entry name" value="EPT/RTPC-like"/>
    <property type="match status" value="1"/>
</dbReference>
<evidence type="ECO:0000259" key="8">
    <source>
        <dbReference type="Pfam" id="PF00275"/>
    </source>
</evidence>
<evidence type="ECO:0000313" key="10">
    <source>
        <dbReference type="Proteomes" id="UP000605676"/>
    </source>
</evidence>
<dbReference type="InterPro" id="IPR001986">
    <property type="entry name" value="Enolpyruvate_Tfrase_dom"/>
</dbReference>
<keyword evidence="10" id="KW-1185">Reference proteome</keyword>
<feature type="binding site" evidence="7">
    <location>
        <position position="391"/>
    </location>
    <ligand>
        <name>phosphoenolpyruvate</name>
        <dbReference type="ChEBI" id="CHEBI:58702"/>
    </ligand>
</feature>
<reference evidence="9 10" key="1">
    <citation type="submission" date="2021-01" db="EMBL/GenBank/DDBJ databases">
        <title>Carboxyliciviraga sp.nov., isolated from coastal sediments.</title>
        <authorList>
            <person name="Lu D."/>
            <person name="Zhang T."/>
        </authorList>
    </citation>
    <scope>NUCLEOTIDE SEQUENCE [LARGE SCALE GENOMIC DNA]</scope>
    <source>
        <strain evidence="9 10">N1Y132</strain>
    </source>
</reference>
<feature type="binding site" evidence="7">
    <location>
        <position position="146"/>
    </location>
    <ligand>
        <name>3-phosphoshikimate</name>
        <dbReference type="ChEBI" id="CHEBI:145989"/>
    </ligand>
</feature>
<comment type="subcellular location">
    <subcellularLocation>
        <location evidence="7">Cytoplasm</location>
    </subcellularLocation>
</comment>
<feature type="binding site" evidence="7">
    <location>
        <position position="23"/>
    </location>
    <ligand>
        <name>3-phosphoshikimate</name>
        <dbReference type="ChEBI" id="CHEBI:145989"/>
    </ligand>
</feature>
<feature type="binding site" evidence="7">
    <location>
        <position position="144"/>
    </location>
    <ligand>
        <name>3-phosphoshikimate</name>
        <dbReference type="ChEBI" id="CHEBI:145989"/>
    </ligand>
</feature>
<organism evidence="9 10">
    <name type="scientific">Carboxylicivirga marina</name>
    <dbReference type="NCBI Taxonomy" id="2800988"/>
    <lineage>
        <taxon>Bacteria</taxon>
        <taxon>Pseudomonadati</taxon>
        <taxon>Bacteroidota</taxon>
        <taxon>Bacteroidia</taxon>
        <taxon>Marinilabiliales</taxon>
        <taxon>Marinilabiliaceae</taxon>
        <taxon>Carboxylicivirga</taxon>
    </lineage>
</organism>
<feature type="domain" description="Enolpyruvate transferase" evidence="8">
    <location>
        <begin position="9"/>
        <end position="58"/>
    </location>
</feature>
<evidence type="ECO:0000256" key="5">
    <source>
        <dbReference type="ARBA" id="ARBA00023141"/>
    </source>
</evidence>
<sequence length="414" mass="46108">MQYKLAHNKVSGDIQIQLPSSKSISNRLLLLNALSYSPYEIKNLSDSDDTKAMLGVLNSNSTTFDVGAAGTSMRFLTAFLSKIVGEWVLTGSSRMKERPIKTLVDALNQLGAKIEYIEKEGYPPLRIFGSNLEGGELELPGNVSSQYISALLMIAPTIENGLKLTLTGDIISLPYLEMTLALMKDFGVESHWKDNVITVPEGHYQPKVATAESDWSAASYWYEIAALNPELSINLKGLKKISLQGDSNIKAMFEVLGVKTKFSQKGTFLSNIGTKAKKFTYNFINEPDLAQTLAVTCCLMDKPFHFTGLQTLKIKETDRITALINELKKMGYKLSTNDVDDLSWNGEKETISSEEPIVIDTYKDHRMAMAFAPAVIKFPNLLIDNPMVITKSYPNYWQDIAQAGYEHQELQTKD</sequence>
<dbReference type="Proteomes" id="UP000605676">
    <property type="component" value="Unassembled WGS sequence"/>
</dbReference>
<feature type="binding site" evidence="7">
    <location>
        <position position="315"/>
    </location>
    <ligand>
        <name>3-phosphoshikimate</name>
        <dbReference type="ChEBI" id="CHEBI:145989"/>
    </ligand>
</feature>
<dbReference type="CDD" id="cd01556">
    <property type="entry name" value="EPSP_synthase"/>
    <property type="match status" value="1"/>
</dbReference>
<name>A0ABS1HJ17_9BACT</name>
<evidence type="ECO:0000256" key="3">
    <source>
        <dbReference type="ARBA" id="ARBA00022605"/>
    </source>
</evidence>
<dbReference type="InterPro" id="IPR023193">
    <property type="entry name" value="EPSP_synthase_CS"/>
</dbReference>
<comment type="similarity">
    <text evidence="2 7">Belongs to the EPSP synthase family.</text>
</comment>
<keyword evidence="4 7" id="KW-0808">Transferase</keyword>
<feature type="binding site" evidence="7">
    <location>
        <position position="319"/>
    </location>
    <ligand>
        <name>phosphoenolpyruvate</name>
        <dbReference type="ChEBI" id="CHEBI:58702"/>
    </ligand>
</feature>
<dbReference type="EMBL" id="JAENRR010000019">
    <property type="protein sequence ID" value="MBK3517647.1"/>
    <property type="molecule type" value="Genomic_DNA"/>
</dbReference>
<comment type="pathway">
    <text evidence="1 7">Metabolic intermediate biosynthesis; chorismate biosynthesis; chorismate from D-erythrose 4-phosphate and phosphoenolpyruvate: step 6/7.</text>
</comment>
<feature type="binding site" evidence="7">
    <location>
        <position position="366"/>
    </location>
    <ligand>
        <name>phosphoenolpyruvate</name>
        <dbReference type="ChEBI" id="CHEBI:58702"/>
    </ligand>
</feature>
<dbReference type="HAMAP" id="MF_00210">
    <property type="entry name" value="EPSP_synth"/>
    <property type="match status" value="1"/>
</dbReference>
<comment type="catalytic activity">
    <reaction evidence="6">
        <text>3-phosphoshikimate + phosphoenolpyruvate = 5-O-(1-carboxyvinyl)-3-phosphoshikimate + phosphate</text>
        <dbReference type="Rhea" id="RHEA:21256"/>
        <dbReference type="ChEBI" id="CHEBI:43474"/>
        <dbReference type="ChEBI" id="CHEBI:57701"/>
        <dbReference type="ChEBI" id="CHEBI:58702"/>
        <dbReference type="ChEBI" id="CHEBI:145989"/>
        <dbReference type="EC" id="2.5.1.19"/>
    </reaction>
    <physiologicalReaction direction="left-to-right" evidence="6">
        <dbReference type="Rhea" id="RHEA:21257"/>
    </physiologicalReaction>
</comment>
<proteinExistence type="inferred from homology"/>
<feature type="binding site" evidence="7">
    <location>
        <position position="288"/>
    </location>
    <ligand>
        <name>3-phosphoshikimate</name>
        <dbReference type="ChEBI" id="CHEBI:145989"/>
    </ligand>
</feature>
<accession>A0ABS1HJ17</accession>
<dbReference type="RefSeq" id="WP_200464877.1">
    <property type="nucleotide sequence ID" value="NZ_JAENRR010000019.1"/>
</dbReference>
<evidence type="ECO:0000313" key="9">
    <source>
        <dbReference type="EMBL" id="MBK3517647.1"/>
    </source>
</evidence>
<feature type="binding site" evidence="7">
    <location>
        <position position="22"/>
    </location>
    <ligand>
        <name>phosphoenolpyruvate</name>
        <dbReference type="ChEBI" id="CHEBI:58702"/>
    </ligand>
</feature>
<evidence type="ECO:0000256" key="6">
    <source>
        <dbReference type="ARBA" id="ARBA00044633"/>
    </source>
</evidence>
<feature type="domain" description="Enolpyruvate transferase" evidence="8">
    <location>
        <begin position="62"/>
        <end position="399"/>
    </location>
</feature>
<comment type="subunit">
    <text evidence="7">Monomer.</text>
</comment>
<feature type="binding site" evidence="7">
    <location>
        <position position="27"/>
    </location>
    <ligand>
        <name>3-phosphoshikimate</name>
        <dbReference type="ChEBI" id="CHEBI:145989"/>
    </ligand>
</feature>
<protein>
    <recommendedName>
        <fullName evidence="7">3-phosphoshikimate 1-carboxyvinyltransferase</fullName>
        <ecNumber evidence="7">2.5.1.19</ecNumber>
    </recommendedName>
    <alternativeName>
        <fullName evidence="7">5-enolpyruvylshikimate-3-phosphate synthase</fullName>
        <shortName evidence="7">EPSP synthase</shortName>
        <shortName evidence="7">EPSPS</shortName>
    </alternativeName>
</protein>
<dbReference type="InterPro" id="IPR006264">
    <property type="entry name" value="EPSP_synthase"/>
</dbReference>
<keyword evidence="5 7" id="KW-0057">Aromatic amino acid biosynthesis</keyword>
<feature type="active site" description="Proton acceptor" evidence="7">
    <location>
        <position position="288"/>
    </location>
</feature>
<keyword evidence="3 7" id="KW-0028">Amino-acid biosynthesis</keyword>
<evidence type="ECO:0000256" key="1">
    <source>
        <dbReference type="ARBA" id="ARBA00004811"/>
    </source>
</evidence>
<gene>
    <name evidence="7" type="primary">aroA</name>
    <name evidence="9" type="ORF">JIV24_09920</name>
</gene>
<feature type="binding site" evidence="7">
    <location>
        <position position="22"/>
    </location>
    <ligand>
        <name>3-phosphoshikimate</name>
        <dbReference type="ChEBI" id="CHEBI:145989"/>
    </ligand>
</feature>
<evidence type="ECO:0000256" key="7">
    <source>
        <dbReference type="HAMAP-Rule" id="MF_00210"/>
    </source>
</evidence>
<keyword evidence="7" id="KW-0963">Cytoplasm</keyword>
<feature type="binding site" evidence="7">
    <location>
        <position position="98"/>
    </location>
    <ligand>
        <name>phosphoenolpyruvate</name>
        <dbReference type="ChEBI" id="CHEBI:58702"/>
    </ligand>
</feature>
<dbReference type="PROSITE" id="PS00885">
    <property type="entry name" value="EPSP_SYNTHASE_2"/>
    <property type="match status" value="1"/>
</dbReference>
<feature type="binding site" evidence="7">
    <location>
        <position position="146"/>
    </location>
    <ligand>
        <name>phosphoenolpyruvate</name>
        <dbReference type="ChEBI" id="CHEBI:58702"/>
    </ligand>
</feature>
<dbReference type="EC" id="2.5.1.19" evidence="7"/>
<comment type="function">
    <text evidence="7">Catalyzes the transfer of the enolpyruvyl moiety of phosphoenolpyruvate (PEP) to the 5-hydroxyl of shikimate-3-phosphate (S3P) to produce enolpyruvyl shikimate-3-phosphate and inorganic phosphate.</text>
</comment>
<comment type="caution">
    <text evidence="9">The sequence shown here is derived from an EMBL/GenBank/DDBJ whole genome shotgun (WGS) entry which is preliminary data.</text>
</comment>
<evidence type="ECO:0000256" key="4">
    <source>
        <dbReference type="ARBA" id="ARBA00022679"/>
    </source>
</evidence>
<dbReference type="PANTHER" id="PTHR21090:SF5">
    <property type="entry name" value="PENTAFUNCTIONAL AROM POLYPEPTIDE"/>
    <property type="match status" value="1"/>
</dbReference>
<evidence type="ECO:0000256" key="2">
    <source>
        <dbReference type="ARBA" id="ARBA00009948"/>
    </source>
</evidence>
<feature type="binding site" evidence="7">
    <location>
        <position position="145"/>
    </location>
    <ligand>
        <name>3-phosphoshikimate</name>
        <dbReference type="ChEBI" id="CHEBI:145989"/>
    </ligand>
</feature>
<dbReference type="Pfam" id="PF00275">
    <property type="entry name" value="EPSP_synthase"/>
    <property type="match status" value="2"/>
</dbReference>
<dbReference type="InterPro" id="IPR036968">
    <property type="entry name" value="Enolpyruvate_Tfrase_sf"/>
</dbReference>
<dbReference type="InterPro" id="IPR013792">
    <property type="entry name" value="RNA3'P_cycl/enolpyr_Trfase_a/b"/>
</dbReference>